<dbReference type="GO" id="GO:0006281">
    <property type="term" value="P:DNA repair"/>
    <property type="evidence" value="ECO:0007669"/>
    <property type="project" value="UniProtKB-KW"/>
</dbReference>
<dbReference type="PANTHER" id="PTHR45674:SF4">
    <property type="entry name" value="DNA LIGASE 1"/>
    <property type="match status" value="1"/>
</dbReference>
<evidence type="ECO:0000256" key="2">
    <source>
        <dbReference type="ARBA" id="ARBA00012727"/>
    </source>
</evidence>
<dbReference type="Gene3D" id="2.40.50.140">
    <property type="entry name" value="Nucleic acid-binding proteins"/>
    <property type="match status" value="1"/>
</dbReference>
<dbReference type="SUPFAM" id="SSF117018">
    <property type="entry name" value="ATP-dependent DNA ligase DNA-binding domain"/>
    <property type="match status" value="1"/>
</dbReference>
<evidence type="ECO:0000256" key="6">
    <source>
        <dbReference type="ARBA" id="ARBA00022741"/>
    </source>
</evidence>
<feature type="non-terminal residue" evidence="15">
    <location>
        <position position="1"/>
    </location>
</feature>
<evidence type="ECO:0000256" key="11">
    <source>
        <dbReference type="ARBA" id="ARBA00023306"/>
    </source>
</evidence>
<evidence type="ECO:0000256" key="10">
    <source>
        <dbReference type="ARBA" id="ARBA00023204"/>
    </source>
</evidence>
<evidence type="ECO:0000256" key="1">
    <source>
        <dbReference type="ARBA" id="ARBA00007572"/>
    </source>
</evidence>
<evidence type="ECO:0000259" key="14">
    <source>
        <dbReference type="PROSITE" id="PS50160"/>
    </source>
</evidence>
<keyword evidence="3 15" id="KW-0436">Ligase</keyword>
<evidence type="ECO:0000313" key="15">
    <source>
        <dbReference type="EMBL" id="PIV01248.1"/>
    </source>
</evidence>
<keyword evidence="4" id="KW-0132">Cell division</keyword>
<evidence type="ECO:0000313" key="16">
    <source>
        <dbReference type="Proteomes" id="UP000229631"/>
    </source>
</evidence>
<dbReference type="GO" id="GO:0003910">
    <property type="term" value="F:DNA ligase (ATP) activity"/>
    <property type="evidence" value="ECO:0007669"/>
    <property type="project" value="UniProtKB-EC"/>
</dbReference>
<sequence length="429" mass="48750">QNLDQLSVKFVARIPVGRLRLGFSDKTILDALSWMQTGDKSLKPLLEKAYQVLPDVGLLAREIKENGVEKACQGIVPVVGIPVLPMLSQRIKSPSEMVEKMGEVDVEPKLDGLRILIHFVRGKFVKAFTRNLNETSHMFPELAKIDKFVNCSSAIFDCEAVGLDEKTKMMANFQTTMTRRRKHDIGETSKKVSIDFFIFDIISKDGKNLMDKNYLERRKVLEETVKKGGPFKLVFHEITKSPERINKLYKKRISEGYEGIMVKKVDSGYVPGRTGWRWVKMKQGEEAQGKLADTIDVVVMGYTQGRGKRASFGVGQFLVGVKDGDKIKTTSKIGTGLTDEEFREIERRLKNLRTKDKPKEYEVRKNYTPDFWVIPSLIVEIAADEITKSPTHTAGLALRFPRLINFRDDKDPSEATTLRELEGLFDLQK</sequence>
<protein>
    <recommendedName>
        <fullName evidence="2">DNA ligase (ATP)</fullName>
        <ecNumber evidence="2">6.5.1.1</ecNumber>
    </recommendedName>
</protein>
<keyword evidence="11" id="KW-0131">Cell cycle</keyword>
<dbReference type="Proteomes" id="UP000229631">
    <property type="component" value="Unassembled WGS sequence"/>
</dbReference>
<dbReference type="GO" id="GO:0006310">
    <property type="term" value="P:DNA recombination"/>
    <property type="evidence" value="ECO:0007669"/>
    <property type="project" value="UniProtKB-KW"/>
</dbReference>
<dbReference type="Gene3D" id="1.10.3260.10">
    <property type="entry name" value="DNA ligase, ATP-dependent, N-terminal domain"/>
    <property type="match status" value="1"/>
</dbReference>
<keyword evidence="7" id="KW-0227">DNA damage</keyword>
<keyword evidence="9" id="KW-0233">DNA recombination</keyword>
<evidence type="ECO:0000256" key="7">
    <source>
        <dbReference type="ARBA" id="ARBA00022763"/>
    </source>
</evidence>
<reference evidence="16" key="1">
    <citation type="submission" date="2017-09" db="EMBL/GenBank/DDBJ databases">
        <title>Depth-based differentiation of microbial function through sediment-hosted aquifers and enrichment of novel symbionts in the deep terrestrial subsurface.</title>
        <authorList>
            <person name="Probst A.J."/>
            <person name="Ladd B."/>
            <person name="Jarett J.K."/>
            <person name="Geller-Mcgrath D.E."/>
            <person name="Sieber C.M.K."/>
            <person name="Emerson J.B."/>
            <person name="Anantharaman K."/>
            <person name="Thomas B.C."/>
            <person name="Malmstrom R."/>
            <person name="Stieglmeier M."/>
            <person name="Klingl A."/>
            <person name="Woyke T."/>
            <person name="Ryan C.M."/>
            <person name="Banfield J.F."/>
        </authorList>
    </citation>
    <scope>NUCLEOTIDE SEQUENCE [LARGE SCALE GENOMIC DNA]</scope>
</reference>
<evidence type="ECO:0000256" key="4">
    <source>
        <dbReference type="ARBA" id="ARBA00022618"/>
    </source>
</evidence>
<gene>
    <name evidence="15" type="ORF">COS54_01365</name>
</gene>
<proteinExistence type="inferred from homology"/>
<organism evidence="15 16">
    <name type="scientific">Candidatus Shapirobacteria bacterium CG03_land_8_20_14_0_80_39_12</name>
    <dbReference type="NCBI Taxonomy" id="1974879"/>
    <lineage>
        <taxon>Bacteria</taxon>
        <taxon>Candidatus Shapironibacteriota</taxon>
    </lineage>
</organism>
<dbReference type="InterPro" id="IPR036599">
    <property type="entry name" value="DNA_ligase_N_sf"/>
</dbReference>
<dbReference type="Pfam" id="PF04679">
    <property type="entry name" value="DNA_ligase_A_C"/>
    <property type="match status" value="1"/>
</dbReference>
<dbReference type="GO" id="GO:0003677">
    <property type="term" value="F:DNA binding"/>
    <property type="evidence" value="ECO:0007669"/>
    <property type="project" value="InterPro"/>
</dbReference>
<dbReference type="EMBL" id="PEVC01000026">
    <property type="protein sequence ID" value="PIV01248.1"/>
    <property type="molecule type" value="Genomic_DNA"/>
</dbReference>
<keyword evidence="8" id="KW-0067">ATP-binding</keyword>
<keyword evidence="6" id="KW-0547">Nucleotide-binding</keyword>
<comment type="similarity">
    <text evidence="1 13">Belongs to the ATP-dependent DNA ligase family.</text>
</comment>
<comment type="catalytic activity">
    <reaction evidence="12">
        <text>ATP + (deoxyribonucleotide)n-3'-hydroxyl + 5'-phospho-(deoxyribonucleotide)m = (deoxyribonucleotide)n+m + AMP + diphosphate.</text>
        <dbReference type="EC" id="6.5.1.1"/>
    </reaction>
</comment>
<dbReference type="GO" id="GO:0006273">
    <property type="term" value="P:lagging strand elongation"/>
    <property type="evidence" value="ECO:0007669"/>
    <property type="project" value="TreeGrafter"/>
</dbReference>
<dbReference type="EC" id="6.5.1.1" evidence="2"/>
<dbReference type="PROSITE" id="PS50160">
    <property type="entry name" value="DNA_LIGASE_A3"/>
    <property type="match status" value="1"/>
</dbReference>
<evidence type="ECO:0000256" key="5">
    <source>
        <dbReference type="ARBA" id="ARBA00022705"/>
    </source>
</evidence>
<accession>A0A2M7BDR1</accession>
<feature type="domain" description="ATP-dependent DNA ligase family profile" evidence="14">
    <location>
        <begin position="187"/>
        <end position="311"/>
    </location>
</feature>
<comment type="caution">
    <text evidence="15">The sequence shown here is derived from an EMBL/GenBank/DDBJ whole genome shotgun (WGS) entry which is preliminary data.</text>
</comment>
<dbReference type="NCBIfam" id="TIGR00574">
    <property type="entry name" value="dnl1"/>
    <property type="match status" value="1"/>
</dbReference>
<dbReference type="GO" id="GO:0005524">
    <property type="term" value="F:ATP binding"/>
    <property type="evidence" value="ECO:0007669"/>
    <property type="project" value="UniProtKB-KW"/>
</dbReference>
<dbReference type="Pfam" id="PF01068">
    <property type="entry name" value="DNA_ligase_A_M"/>
    <property type="match status" value="1"/>
</dbReference>
<evidence type="ECO:0000256" key="9">
    <source>
        <dbReference type="ARBA" id="ARBA00023172"/>
    </source>
</evidence>
<evidence type="ECO:0000256" key="3">
    <source>
        <dbReference type="ARBA" id="ARBA00022598"/>
    </source>
</evidence>
<dbReference type="InterPro" id="IPR012310">
    <property type="entry name" value="DNA_ligase_ATP-dep_cent"/>
</dbReference>
<dbReference type="PANTHER" id="PTHR45674">
    <property type="entry name" value="DNA LIGASE 1/3 FAMILY MEMBER"/>
    <property type="match status" value="1"/>
</dbReference>
<name>A0A2M7BDR1_9BACT</name>
<dbReference type="GO" id="GO:0071897">
    <property type="term" value="P:DNA biosynthetic process"/>
    <property type="evidence" value="ECO:0007669"/>
    <property type="project" value="InterPro"/>
</dbReference>
<dbReference type="InterPro" id="IPR012340">
    <property type="entry name" value="NA-bd_OB-fold"/>
</dbReference>
<keyword evidence="10" id="KW-0234">DNA repair</keyword>
<dbReference type="SUPFAM" id="SSF56091">
    <property type="entry name" value="DNA ligase/mRNA capping enzyme, catalytic domain"/>
    <property type="match status" value="1"/>
</dbReference>
<dbReference type="SUPFAM" id="SSF50249">
    <property type="entry name" value="Nucleic acid-binding proteins"/>
    <property type="match status" value="1"/>
</dbReference>
<evidence type="ECO:0000256" key="12">
    <source>
        <dbReference type="ARBA" id="ARBA00034003"/>
    </source>
</evidence>
<dbReference type="AlphaFoldDB" id="A0A2M7BDR1"/>
<evidence type="ECO:0000256" key="13">
    <source>
        <dbReference type="RuleBase" id="RU004196"/>
    </source>
</evidence>
<dbReference type="InterPro" id="IPR050191">
    <property type="entry name" value="ATP-dep_DNA_ligase"/>
</dbReference>
<dbReference type="InterPro" id="IPR000977">
    <property type="entry name" value="DNA_ligase_ATP-dep"/>
</dbReference>
<keyword evidence="5" id="KW-0235">DNA replication</keyword>
<dbReference type="Gene3D" id="3.30.470.30">
    <property type="entry name" value="DNA ligase/mRNA capping enzyme"/>
    <property type="match status" value="1"/>
</dbReference>
<evidence type="ECO:0000256" key="8">
    <source>
        <dbReference type="ARBA" id="ARBA00022840"/>
    </source>
</evidence>
<dbReference type="InterPro" id="IPR012309">
    <property type="entry name" value="DNA_ligase_ATP-dep_C"/>
</dbReference>
<dbReference type="GO" id="GO:0051301">
    <property type="term" value="P:cell division"/>
    <property type="evidence" value="ECO:0007669"/>
    <property type="project" value="UniProtKB-KW"/>
</dbReference>